<dbReference type="EMBL" id="JQ443503">
    <property type="protein sequence ID" value="AFB34876.1"/>
    <property type="molecule type" value="Genomic_DNA"/>
</dbReference>
<name>K7P464_ABIAL</name>
<dbReference type="EMBL" id="JQ443501">
    <property type="protein sequence ID" value="AFB34874.1"/>
    <property type="molecule type" value="Genomic_DNA"/>
</dbReference>
<keyword evidence="7" id="KW-0067">ATP-binding</keyword>
<organism evidence="13">
    <name type="scientific">Abies alba</name>
    <name type="common">Edeltanne</name>
    <name type="synonym">European silver fir</name>
    <dbReference type="NCBI Taxonomy" id="45372"/>
    <lineage>
        <taxon>Eukaryota</taxon>
        <taxon>Viridiplantae</taxon>
        <taxon>Streptophyta</taxon>
        <taxon>Embryophyta</taxon>
        <taxon>Tracheophyta</taxon>
        <taxon>Spermatophyta</taxon>
        <taxon>Pinopsida</taxon>
        <taxon>Pinidae</taxon>
        <taxon>Conifers I</taxon>
        <taxon>Pinales</taxon>
        <taxon>Pinaceae</taxon>
        <taxon>Abies</taxon>
    </lineage>
</organism>
<dbReference type="InterPro" id="IPR052232">
    <property type="entry name" value="RLK_Ser/Thr-Kinase"/>
</dbReference>
<evidence type="ECO:0000313" key="13">
    <source>
        <dbReference type="EMBL" id="AFB34874.1"/>
    </source>
</evidence>
<feature type="transmembrane region" description="Helical" evidence="11">
    <location>
        <begin position="6"/>
        <end position="27"/>
    </location>
</feature>
<accession>K7P464</accession>
<evidence type="ECO:0000256" key="8">
    <source>
        <dbReference type="ARBA" id="ARBA00022989"/>
    </source>
</evidence>
<dbReference type="EMBL" id="JQ443502">
    <property type="protein sequence ID" value="AFB34875.1"/>
    <property type="molecule type" value="Genomic_DNA"/>
</dbReference>
<dbReference type="AlphaFoldDB" id="K7P464"/>
<dbReference type="PANTHER" id="PTHR47984">
    <property type="entry name" value="OS01G0323000 PROTEIN"/>
    <property type="match status" value="1"/>
</dbReference>
<dbReference type="EMBL" id="JQ443504">
    <property type="protein sequence ID" value="AFB34877.1"/>
    <property type="molecule type" value="Genomic_DNA"/>
</dbReference>
<evidence type="ECO:0000256" key="11">
    <source>
        <dbReference type="SAM" id="Phobius"/>
    </source>
</evidence>
<dbReference type="EMBL" id="JQ443500">
    <property type="protein sequence ID" value="AFB34873.1"/>
    <property type="molecule type" value="Genomic_DNA"/>
</dbReference>
<dbReference type="PANTHER" id="PTHR47984:SF14">
    <property type="entry name" value="OS01G0323000 PROTEIN"/>
    <property type="match status" value="1"/>
</dbReference>
<reference evidence="13" key="1">
    <citation type="journal article" date="2012" name="Evol. Appl.">
        <title>Contrasting patterns of nucleotide diversity for four conifers of Alpine European forests.</title>
        <authorList>
            <person name="Mosca E."/>
            <person name="Eckert A.J."/>
            <person name="Liechty J.D."/>
            <person name="Wegrzyn J.L."/>
            <person name="La Porta N."/>
            <person name="Vendramin G.G."/>
            <person name="Neale D.B."/>
        </authorList>
    </citation>
    <scope>NUCLEOTIDE SEQUENCE</scope>
    <source>
        <strain evidence="12">AcesapA01</strain>
        <strain evidence="13">AcesapA06</strain>
        <strain evidence="14">AcesapA07</strain>
        <strain evidence="15">AcesapA11</strain>
        <strain evidence="16">AcesapA12</strain>
        <tissue evidence="13">Megagametophyte</tissue>
    </source>
</reference>
<dbReference type="GO" id="GO:0005524">
    <property type="term" value="F:ATP binding"/>
    <property type="evidence" value="ECO:0007669"/>
    <property type="project" value="UniProtKB-KW"/>
</dbReference>
<keyword evidence="2" id="KW-0597">Phosphoprotein</keyword>
<evidence type="ECO:0000256" key="7">
    <source>
        <dbReference type="ARBA" id="ARBA00022840"/>
    </source>
</evidence>
<feature type="region of interest" description="Disordered" evidence="10">
    <location>
        <begin position="56"/>
        <end position="85"/>
    </location>
</feature>
<evidence type="ECO:0000313" key="15">
    <source>
        <dbReference type="EMBL" id="AFB34876.1"/>
    </source>
</evidence>
<evidence type="ECO:0000256" key="2">
    <source>
        <dbReference type="ARBA" id="ARBA00022553"/>
    </source>
</evidence>
<sequence>GMKLWVLIGLAVGTFIFLILFLLSLWLGSRRKSRRILEKLPINQIPKVSKEIKEVKVDKKRANNPPQGDGTLLTNQTNSSKRDSDKVFVHVGAKGFSDAKKNSRGSSVVQQKGGGSQSADEGSSEAHSIYRGSSSFAMNTPSPMSGMPEVSYL</sequence>
<evidence type="ECO:0000256" key="3">
    <source>
        <dbReference type="ARBA" id="ARBA00022679"/>
    </source>
</evidence>
<feature type="non-terminal residue" evidence="13">
    <location>
        <position position="153"/>
    </location>
</feature>
<feature type="non-terminal residue" evidence="13">
    <location>
        <position position="1"/>
    </location>
</feature>
<dbReference type="GO" id="GO:0016301">
    <property type="term" value="F:kinase activity"/>
    <property type="evidence" value="ECO:0007669"/>
    <property type="project" value="UniProtKB-KW"/>
</dbReference>
<keyword evidence="6" id="KW-0418">Kinase</keyword>
<feature type="region of interest" description="Disordered" evidence="10">
    <location>
        <begin position="97"/>
        <end position="153"/>
    </location>
</feature>
<evidence type="ECO:0000313" key="12">
    <source>
        <dbReference type="EMBL" id="AFB34873.1"/>
    </source>
</evidence>
<protein>
    <submittedName>
        <fullName evidence="13">Uncharacterized protein</fullName>
    </submittedName>
</protein>
<comment type="subcellular location">
    <subcellularLocation>
        <location evidence="1">Membrane</location>
        <topology evidence="1">Single-pass membrane protein</topology>
    </subcellularLocation>
</comment>
<gene>
    <name evidence="13" type="ORF">UMN_6393_01</name>
</gene>
<keyword evidence="9 11" id="KW-0472">Membrane</keyword>
<evidence type="ECO:0000256" key="10">
    <source>
        <dbReference type="SAM" id="MobiDB-lite"/>
    </source>
</evidence>
<keyword evidence="4 11" id="KW-0812">Transmembrane</keyword>
<keyword evidence="8 11" id="KW-1133">Transmembrane helix</keyword>
<evidence type="ECO:0000256" key="4">
    <source>
        <dbReference type="ARBA" id="ARBA00022692"/>
    </source>
</evidence>
<evidence type="ECO:0000256" key="9">
    <source>
        <dbReference type="ARBA" id="ARBA00023136"/>
    </source>
</evidence>
<feature type="compositionally biased region" description="Polar residues" evidence="10">
    <location>
        <begin position="131"/>
        <end position="143"/>
    </location>
</feature>
<evidence type="ECO:0000256" key="5">
    <source>
        <dbReference type="ARBA" id="ARBA00022741"/>
    </source>
</evidence>
<evidence type="ECO:0000313" key="16">
    <source>
        <dbReference type="EMBL" id="AFB34877.1"/>
    </source>
</evidence>
<keyword evidence="5" id="KW-0547">Nucleotide-binding</keyword>
<dbReference type="GO" id="GO:0016020">
    <property type="term" value="C:membrane"/>
    <property type="evidence" value="ECO:0007669"/>
    <property type="project" value="UniProtKB-SubCell"/>
</dbReference>
<keyword evidence="3" id="KW-0808">Transferase</keyword>
<evidence type="ECO:0000256" key="1">
    <source>
        <dbReference type="ARBA" id="ARBA00004167"/>
    </source>
</evidence>
<proteinExistence type="predicted"/>
<evidence type="ECO:0000313" key="14">
    <source>
        <dbReference type="EMBL" id="AFB34875.1"/>
    </source>
</evidence>
<evidence type="ECO:0000256" key="6">
    <source>
        <dbReference type="ARBA" id="ARBA00022777"/>
    </source>
</evidence>